<accession>A0A1T4RK96</accession>
<dbReference type="Pfam" id="PF00106">
    <property type="entry name" value="adh_short"/>
    <property type="match status" value="1"/>
</dbReference>
<evidence type="ECO:0000313" key="6">
    <source>
        <dbReference type="Proteomes" id="UP000190888"/>
    </source>
</evidence>
<dbReference type="PANTHER" id="PTHR43490">
    <property type="entry name" value="(+)-NEOMENTHOL DEHYDROGENASE"/>
    <property type="match status" value="1"/>
</dbReference>
<dbReference type="Gene3D" id="3.40.50.720">
    <property type="entry name" value="NAD(P)-binding Rossmann-like Domain"/>
    <property type="match status" value="1"/>
</dbReference>
<reference evidence="5 6" key="1">
    <citation type="submission" date="2017-02" db="EMBL/GenBank/DDBJ databases">
        <authorList>
            <person name="Peterson S.W."/>
        </authorList>
    </citation>
    <scope>NUCLEOTIDE SEQUENCE [LARGE SCALE GENOMIC DNA]</scope>
    <source>
        <strain evidence="5 6">DSM 22335</strain>
    </source>
</reference>
<dbReference type="InterPro" id="IPR002347">
    <property type="entry name" value="SDR_fam"/>
</dbReference>
<dbReference type="AlphaFoldDB" id="A0A1T4RK96"/>
<evidence type="ECO:0000256" key="2">
    <source>
        <dbReference type="ARBA" id="ARBA00022857"/>
    </source>
</evidence>
<dbReference type="PANTHER" id="PTHR43490:SF99">
    <property type="entry name" value="SHORT-CHAIN DEHYDROGENASE_REDUCTASE"/>
    <property type="match status" value="1"/>
</dbReference>
<dbReference type="EMBL" id="FUWH01000013">
    <property type="protein sequence ID" value="SKA16393.1"/>
    <property type="molecule type" value="Genomic_DNA"/>
</dbReference>
<dbReference type="SUPFAM" id="SSF51735">
    <property type="entry name" value="NAD(P)-binding Rossmann-fold domains"/>
    <property type="match status" value="1"/>
</dbReference>
<evidence type="ECO:0000256" key="3">
    <source>
        <dbReference type="ARBA" id="ARBA00023002"/>
    </source>
</evidence>
<dbReference type="STRING" id="413434.SAMN04488132_11314"/>
<dbReference type="CDD" id="cd05324">
    <property type="entry name" value="carb_red_PTCR-like_SDR_c"/>
    <property type="match status" value="1"/>
</dbReference>
<keyword evidence="6" id="KW-1185">Reference proteome</keyword>
<evidence type="ECO:0000256" key="4">
    <source>
        <dbReference type="RuleBase" id="RU000363"/>
    </source>
</evidence>
<dbReference type="GO" id="GO:0016616">
    <property type="term" value="F:oxidoreductase activity, acting on the CH-OH group of donors, NAD or NADP as acceptor"/>
    <property type="evidence" value="ECO:0007669"/>
    <property type="project" value="InterPro"/>
</dbReference>
<keyword evidence="3" id="KW-0560">Oxidoreductase</keyword>
<comment type="similarity">
    <text evidence="1 4">Belongs to the short-chain dehydrogenases/reductases (SDR) family.</text>
</comment>
<gene>
    <name evidence="5" type="ORF">SAMN04488132_11314</name>
</gene>
<protein>
    <submittedName>
        <fullName evidence="5">NAD(P)-dependent dehydrogenase, short-chain alcohol dehydrogenase family</fullName>
    </submittedName>
</protein>
<dbReference type="InterPro" id="IPR045313">
    <property type="entry name" value="CBR1-like"/>
</dbReference>
<dbReference type="PRINTS" id="PR00080">
    <property type="entry name" value="SDRFAMILY"/>
</dbReference>
<organism evidence="5 6">
    <name type="scientific">Sediminibacterium ginsengisoli</name>
    <dbReference type="NCBI Taxonomy" id="413434"/>
    <lineage>
        <taxon>Bacteria</taxon>
        <taxon>Pseudomonadati</taxon>
        <taxon>Bacteroidota</taxon>
        <taxon>Chitinophagia</taxon>
        <taxon>Chitinophagales</taxon>
        <taxon>Chitinophagaceae</taxon>
        <taxon>Sediminibacterium</taxon>
    </lineage>
</organism>
<dbReference type="InterPro" id="IPR036291">
    <property type="entry name" value="NAD(P)-bd_dom_sf"/>
</dbReference>
<evidence type="ECO:0000256" key="1">
    <source>
        <dbReference type="ARBA" id="ARBA00006484"/>
    </source>
</evidence>
<keyword evidence="2" id="KW-0521">NADP</keyword>
<name>A0A1T4RK96_9BACT</name>
<dbReference type="RefSeq" id="WP_078832633.1">
    <property type="nucleotide sequence ID" value="NZ_FUWH01000013.1"/>
</dbReference>
<dbReference type="OrthoDB" id="5786478at2"/>
<dbReference type="Proteomes" id="UP000190888">
    <property type="component" value="Unassembled WGS sequence"/>
</dbReference>
<dbReference type="PRINTS" id="PR00081">
    <property type="entry name" value="GDHRDH"/>
</dbReference>
<sequence length="240" mass="25874">MQQKTAVISGANRGIGLEVARQLAALNYTVYLGSRNAEAGQKALSHFADTTQVYPVMLDLDNPSSFRALSALLNERHGHLDVLVNNAGVLLETDLTADSTSTIEPYILRRTMEVNFLGAVGLTNQLLPLLLKSDAPRIVNVSSNMGSLGMHAAGAPLPHTFAYNTSKTALNSYTIHLANAYKESGMKVNSAHPGWVKTDMGTQYAPLEVAEGALTIIRLATLPADGPTGRFFHMDEEIPW</sequence>
<evidence type="ECO:0000313" key="5">
    <source>
        <dbReference type="EMBL" id="SKA16393.1"/>
    </source>
</evidence>
<proteinExistence type="inferred from homology"/>